<accession>A0A284S003</accession>
<evidence type="ECO:0000256" key="1">
    <source>
        <dbReference type="SAM" id="MobiDB-lite"/>
    </source>
</evidence>
<evidence type="ECO:0000313" key="3">
    <source>
        <dbReference type="Proteomes" id="UP000219338"/>
    </source>
</evidence>
<proteinExistence type="predicted"/>
<dbReference type="AlphaFoldDB" id="A0A284S003"/>
<feature type="compositionally biased region" description="Basic residues" evidence="1">
    <location>
        <begin position="1"/>
        <end position="11"/>
    </location>
</feature>
<reference evidence="3" key="1">
    <citation type="journal article" date="2017" name="Nat. Ecol. Evol.">
        <title>Genome expansion and lineage-specific genetic innovations in the forest pathogenic fungi Armillaria.</title>
        <authorList>
            <person name="Sipos G."/>
            <person name="Prasanna A.N."/>
            <person name="Walter M.C."/>
            <person name="O'Connor E."/>
            <person name="Balint B."/>
            <person name="Krizsan K."/>
            <person name="Kiss B."/>
            <person name="Hess J."/>
            <person name="Varga T."/>
            <person name="Slot J."/>
            <person name="Riley R."/>
            <person name="Boka B."/>
            <person name="Rigling D."/>
            <person name="Barry K."/>
            <person name="Lee J."/>
            <person name="Mihaltcheva S."/>
            <person name="LaButti K."/>
            <person name="Lipzen A."/>
            <person name="Waldron R."/>
            <person name="Moloney N.M."/>
            <person name="Sperisen C."/>
            <person name="Kredics L."/>
            <person name="Vagvoelgyi C."/>
            <person name="Patrignani A."/>
            <person name="Fitzpatrick D."/>
            <person name="Nagy I."/>
            <person name="Doyle S."/>
            <person name="Anderson J.B."/>
            <person name="Grigoriev I.V."/>
            <person name="Gueldener U."/>
            <person name="Muensterkoetter M."/>
            <person name="Nagy L.G."/>
        </authorList>
    </citation>
    <scope>NUCLEOTIDE SEQUENCE [LARGE SCALE GENOMIC DNA]</scope>
    <source>
        <strain evidence="3">C18/9</strain>
    </source>
</reference>
<gene>
    <name evidence="2" type="ORF">ARMOST_17788</name>
</gene>
<evidence type="ECO:0000313" key="2">
    <source>
        <dbReference type="EMBL" id="SJL14332.1"/>
    </source>
</evidence>
<sequence>MFPGKQRRGVRRYGQQEGVLRTTSASSFEHRRSRLSISSLYLFTRGFRTLPSTKPPKLMSILSFQPSRLWTGEVLTNPKAQISMGMRTSCKAAQPTYISPSSTCKPPLPSVPRRFKQTSTSTS</sequence>
<dbReference type="EMBL" id="FUEG01000023">
    <property type="protein sequence ID" value="SJL14332.1"/>
    <property type="molecule type" value="Genomic_DNA"/>
</dbReference>
<protein>
    <submittedName>
        <fullName evidence="2">Uncharacterized protein</fullName>
    </submittedName>
</protein>
<keyword evidence="3" id="KW-1185">Reference proteome</keyword>
<organism evidence="2 3">
    <name type="scientific">Armillaria ostoyae</name>
    <name type="common">Armillaria root rot fungus</name>
    <dbReference type="NCBI Taxonomy" id="47428"/>
    <lineage>
        <taxon>Eukaryota</taxon>
        <taxon>Fungi</taxon>
        <taxon>Dikarya</taxon>
        <taxon>Basidiomycota</taxon>
        <taxon>Agaricomycotina</taxon>
        <taxon>Agaricomycetes</taxon>
        <taxon>Agaricomycetidae</taxon>
        <taxon>Agaricales</taxon>
        <taxon>Marasmiineae</taxon>
        <taxon>Physalacriaceae</taxon>
        <taxon>Armillaria</taxon>
    </lineage>
</organism>
<feature type="region of interest" description="Disordered" evidence="1">
    <location>
        <begin position="1"/>
        <end position="26"/>
    </location>
</feature>
<name>A0A284S003_ARMOS</name>
<dbReference type="Proteomes" id="UP000219338">
    <property type="component" value="Unassembled WGS sequence"/>
</dbReference>
<feature type="region of interest" description="Disordered" evidence="1">
    <location>
        <begin position="96"/>
        <end position="123"/>
    </location>
</feature>